<evidence type="ECO:0000259" key="1">
    <source>
        <dbReference type="PROSITE" id="PS50250"/>
    </source>
</evidence>
<feature type="domain" description="PCI" evidence="1">
    <location>
        <begin position="48"/>
        <end position="224"/>
    </location>
</feature>
<dbReference type="PROSITE" id="PS50250">
    <property type="entry name" value="PCI"/>
    <property type="match status" value="1"/>
</dbReference>
<dbReference type="InterPro" id="IPR027516">
    <property type="entry name" value="EIF3C"/>
</dbReference>
<dbReference type="InterPro" id="IPR058999">
    <property type="entry name" value="EIF3CL_C"/>
</dbReference>
<reference evidence="2 3" key="1">
    <citation type="journal article" date="2023" name="Hortic Res">
        <title>Pangenome of water caltrop reveals structural variations and asymmetric subgenome divergence after allopolyploidization.</title>
        <authorList>
            <person name="Zhang X."/>
            <person name="Chen Y."/>
            <person name="Wang L."/>
            <person name="Yuan Y."/>
            <person name="Fang M."/>
            <person name="Shi L."/>
            <person name="Lu R."/>
            <person name="Comes H.P."/>
            <person name="Ma Y."/>
            <person name="Chen Y."/>
            <person name="Huang G."/>
            <person name="Zhou Y."/>
            <person name="Zheng Z."/>
            <person name="Qiu Y."/>
        </authorList>
    </citation>
    <scope>NUCLEOTIDE SEQUENCE [LARGE SCALE GENOMIC DNA]</scope>
    <source>
        <tissue evidence="2">Roots</tissue>
    </source>
</reference>
<keyword evidence="3" id="KW-1185">Reference proteome</keyword>
<dbReference type="GO" id="GO:0005852">
    <property type="term" value="C:eukaryotic translation initiation factor 3 complex"/>
    <property type="evidence" value="ECO:0007669"/>
    <property type="project" value="InterPro"/>
</dbReference>
<protein>
    <recommendedName>
        <fullName evidence="1">PCI domain-containing protein</fullName>
    </recommendedName>
</protein>
<dbReference type="InterPro" id="IPR036390">
    <property type="entry name" value="WH_DNA-bd_sf"/>
</dbReference>
<organism evidence="2 3">
    <name type="scientific">Trapa incisa</name>
    <dbReference type="NCBI Taxonomy" id="236973"/>
    <lineage>
        <taxon>Eukaryota</taxon>
        <taxon>Viridiplantae</taxon>
        <taxon>Streptophyta</taxon>
        <taxon>Embryophyta</taxon>
        <taxon>Tracheophyta</taxon>
        <taxon>Spermatophyta</taxon>
        <taxon>Magnoliopsida</taxon>
        <taxon>eudicotyledons</taxon>
        <taxon>Gunneridae</taxon>
        <taxon>Pentapetalae</taxon>
        <taxon>rosids</taxon>
        <taxon>malvids</taxon>
        <taxon>Myrtales</taxon>
        <taxon>Lythraceae</taxon>
        <taxon>Trapa</taxon>
    </lineage>
</organism>
<accession>A0AAN7K566</accession>
<dbReference type="Proteomes" id="UP001345219">
    <property type="component" value="Chromosome 17"/>
</dbReference>
<dbReference type="AlphaFoldDB" id="A0AAN7K566"/>
<comment type="caution">
    <text evidence="2">The sequence shown here is derived from an EMBL/GenBank/DDBJ whole genome shotgun (WGS) entry which is preliminary data.</text>
</comment>
<dbReference type="GO" id="GO:0003723">
    <property type="term" value="F:RNA binding"/>
    <property type="evidence" value="ECO:0007669"/>
    <property type="project" value="InterPro"/>
</dbReference>
<proteinExistence type="predicted"/>
<gene>
    <name evidence="2" type="ORF">SAY87_023100</name>
</gene>
<dbReference type="Pfam" id="PF26569">
    <property type="entry name" value="EIF3CL_C"/>
    <property type="match status" value="1"/>
</dbReference>
<dbReference type="EMBL" id="JAXIOK010000011">
    <property type="protein sequence ID" value="KAK4759969.1"/>
    <property type="molecule type" value="Genomic_DNA"/>
</dbReference>
<dbReference type="GO" id="GO:0003743">
    <property type="term" value="F:translation initiation factor activity"/>
    <property type="evidence" value="ECO:0007669"/>
    <property type="project" value="InterPro"/>
</dbReference>
<dbReference type="SUPFAM" id="SSF46785">
    <property type="entry name" value="Winged helix' DNA-binding domain"/>
    <property type="match status" value="1"/>
</dbReference>
<sequence>MDDYTREMMDLKTLVTRTLEKKEVLAKIRVELRAGVFEAIEEEDRVVDSEGLHPALLGSCNERAKQLHASASEVPNIAANTHDVKRKVISKNFRHFLEVSERQTFTGPPENVRDYVMAATRALTKGDHESAFNAIKSLDAWKLLKDKDSVLEMIRANIKEEALRTYLFTYSSSYDSLSLDELTKMFDLSEVQVCSLMSKMMVNEELHAIWDRPTRSIVFHEIEHTRLQALAFQLTEKLLILTDSNERALEARIGGGGLELPVRRRENQDYAGADRKEKICRALVDCFSI</sequence>
<name>A0AAN7K566_9MYRT</name>
<dbReference type="PANTHER" id="PTHR13937:SF0">
    <property type="entry name" value="EUKARYOTIC TRANSLATION INITIATION FACTOR 3 SUBUNIT C-RELATED"/>
    <property type="match status" value="1"/>
</dbReference>
<evidence type="ECO:0000313" key="3">
    <source>
        <dbReference type="Proteomes" id="UP001345219"/>
    </source>
</evidence>
<dbReference type="PANTHER" id="PTHR13937">
    <property type="entry name" value="EUKARYOTIC TRANSLATION INITATION FACTOR 3, SUBUNIT 8 EIF3S8 -RELATED"/>
    <property type="match status" value="1"/>
</dbReference>
<evidence type="ECO:0000313" key="2">
    <source>
        <dbReference type="EMBL" id="KAK4759969.1"/>
    </source>
</evidence>
<dbReference type="InterPro" id="IPR000717">
    <property type="entry name" value="PCI_dom"/>
</dbReference>
<dbReference type="SMART" id="SM00088">
    <property type="entry name" value="PINT"/>
    <property type="match status" value="1"/>
</dbReference>
<dbReference type="GO" id="GO:0031369">
    <property type="term" value="F:translation initiation factor binding"/>
    <property type="evidence" value="ECO:0007669"/>
    <property type="project" value="InterPro"/>
</dbReference>
<dbReference type="Pfam" id="PF01399">
    <property type="entry name" value="PCI"/>
    <property type="match status" value="1"/>
</dbReference>